<evidence type="ECO:0000313" key="3">
    <source>
        <dbReference type="Proteomes" id="UP000198337"/>
    </source>
</evidence>
<comment type="caution">
    <text evidence="2">The sequence shown here is derived from an EMBL/GenBank/DDBJ whole genome shotgun (WGS) entry which is preliminary data.</text>
</comment>
<organism evidence="2 3">
    <name type="scientific">Maribacter sedimenticola</name>
    <dbReference type="NCBI Taxonomy" id="228956"/>
    <lineage>
        <taxon>Bacteria</taxon>
        <taxon>Pseudomonadati</taxon>
        <taxon>Bacteroidota</taxon>
        <taxon>Flavobacteriia</taxon>
        <taxon>Flavobacteriales</taxon>
        <taxon>Flavobacteriaceae</taxon>
        <taxon>Maribacter</taxon>
    </lineage>
</organism>
<sequence>METKYAGGQQCSIKITTKIVYIDGNSVLVTEYSGCDDSPMQKKARSLTAASSDCPDGDDGEVAVISVTKKAFLIENSIISTQLDPCSSQILSELKNLQQNDMAMIISRFGTPNTVYDWEIKTANPLINSNNDAGTDWKRDSNDNALDYNYLTHIKPNYINQATQIAIARTILLEMLHVYLISLVDDALITGCSEVTNFPILWNALVNKTYNNNPNRLHHEEISRKFITLLQDALKEWDGAKEFNRYYEDLAWGALECTSTFNLLYPNSSTSRNRILNTNRAEDTNSMQGGVTPKSNSCN</sequence>
<evidence type="ECO:0000256" key="1">
    <source>
        <dbReference type="SAM" id="MobiDB-lite"/>
    </source>
</evidence>
<name>A0ABY1SCW5_9FLAO</name>
<protein>
    <submittedName>
        <fullName evidence="2">Uncharacterized protein</fullName>
    </submittedName>
</protein>
<feature type="region of interest" description="Disordered" evidence="1">
    <location>
        <begin position="279"/>
        <end position="299"/>
    </location>
</feature>
<dbReference type="Proteomes" id="UP000198337">
    <property type="component" value="Unassembled WGS sequence"/>
</dbReference>
<reference evidence="2 3" key="1">
    <citation type="submission" date="2017-06" db="EMBL/GenBank/DDBJ databases">
        <authorList>
            <person name="Varghese N."/>
            <person name="Submissions S."/>
        </authorList>
    </citation>
    <scope>NUCLEOTIDE SEQUENCE [LARGE SCALE GENOMIC DNA]</scope>
    <source>
        <strain evidence="2 3">DSM 19840</strain>
    </source>
</reference>
<gene>
    <name evidence="2" type="ORF">SAMN04488009_0572</name>
</gene>
<dbReference type="EMBL" id="FZNV01000001">
    <property type="protein sequence ID" value="SNR26920.1"/>
    <property type="molecule type" value="Genomic_DNA"/>
</dbReference>
<dbReference type="RefSeq" id="WP_089258877.1">
    <property type="nucleotide sequence ID" value="NZ_FZNV01000001.1"/>
</dbReference>
<accession>A0ABY1SCW5</accession>
<keyword evidence="3" id="KW-1185">Reference proteome</keyword>
<proteinExistence type="predicted"/>
<evidence type="ECO:0000313" key="2">
    <source>
        <dbReference type="EMBL" id="SNR26920.1"/>
    </source>
</evidence>